<dbReference type="Proteomes" id="UP000240418">
    <property type="component" value="Unassembled WGS sequence"/>
</dbReference>
<dbReference type="SUPFAM" id="SSF51120">
    <property type="entry name" value="beta-Roll"/>
    <property type="match status" value="8"/>
</dbReference>
<proteinExistence type="predicted"/>
<evidence type="ECO:0000256" key="7">
    <source>
        <dbReference type="ARBA" id="ARBA00023136"/>
    </source>
</evidence>
<name>A0A2P8F7B7_9RHOB</name>
<evidence type="ECO:0000256" key="1">
    <source>
        <dbReference type="ARBA" id="ARBA00004370"/>
    </source>
</evidence>
<dbReference type="GO" id="GO:0090729">
    <property type="term" value="F:toxin activity"/>
    <property type="evidence" value="ECO:0007669"/>
    <property type="project" value="UniProtKB-KW"/>
</dbReference>
<evidence type="ECO:0000256" key="8">
    <source>
        <dbReference type="SAM" id="Coils"/>
    </source>
</evidence>
<evidence type="ECO:0000256" key="9">
    <source>
        <dbReference type="SAM" id="MobiDB-lite"/>
    </source>
</evidence>
<evidence type="ECO:0000256" key="5">
    <source>
        <dbReference type="ARBA" id="ARBA00022737"/>
    </source>
</evidence>
<dbReference type="PANTHER" id="PTHR38340">
    <property type="entry name" value="S-LAYER PROTEIN"/>
    <property type="match status" value="1"/>
</dbReference>
<dbReference type="Gene3D" id="2.150.10.10">
    <property type="entry name" value="Serralysin-like metalloprotease, C-terminal"/>
    <property type="match status" value="8"/>
</dbReference>
<dbReference type="PRINTS" id="PR00313">
    <property type="entry name" value="CABNDNGRPT"/>
</dbReference>
<keyword evidence="3" id="KW-0964">Secreted</keyword>
<keyword evidence="8" id="KW-0175">Coiled coil</keyword>
<dbReference type="InterPro" id="IPR050557">
    <property type="entry name" value="RTX_toxin/Mannuronan_C5-epim"/>
</dbReference>
<evidence type="ECO:0000256" key="3">
    <source>
        <dbReference type="ARBA" id="ARBA00022525"/>
    </source>
</evidence>
<gene>
    <name evidence="10" type="ORF">CLV88_11657</name>
</gene>
<protein>
    <submittedName>
        <fullName evidence="10">Ca2+-binding RTX toxin-like protein</fullName>
    </submittedName>
</protein>
<evidence type="ECO:0000256" key="4">
    <source>
        <dbReference type="ARBA" id="ARBA00022656"/>
    </source>
</evidence>
<dbReference type="InterPro" id="IPR001343">
    <property type="entry name" value="Hemolysn_Ca-bd"/>
</dbReference>
<keyword evidence="6" id="KW-0843">Virulence</keyword>
<dbReference type="InterPro" id="IPR018511">
    <property type="entry name" value="Hemolysin-typ_Ca-bd_CS"/>
</dbReference>
<dbReference type="OrthoDB" id="9342475at2"/>
<keyword evidence="5" id="KW-0677">Repeat</keyword>
<evidence type="ECO:0000256" key="6">
    <source>
        <dbReference type="ARBA" id="ARBA00023026"/>
    </source>
</evidence>
<evidence type="ECO:0000256" key="2">
    <source>
        <dbReference type="ARBA" id="ARBA00004613"/>
    </source>
</evidence>
<keyword evidence="4" id="KW-0800">Toxin</keyword>
<sequence>MPEHTKNLAEQLEDLGQAYYALNSAKSLRKAIKGVESLTESPQILRDSAKALEKIADGAEYSARVMGKVGFLKFVSRPLDSIAEKTKAWAQGIQSKIKNIEFWEQANGKLGKADNTLKNAFDQAKIEETSRKINDLSNKMAAASDKLDAALVFASSDIGDGDPKIEALKQRIADHVARIESRTEDAGDFIKPAATLAKPIATAIDAATALLSSSTVLATIQSFAIALNGVVSAFNYAIGPINSVVSKAKPVIDALDSIFGWLLSPLEGALEWIVEKTGIGDVIDSLVSKVTDLLPNTDFLEPIVAQFTTQLTNLENYVSLDIVAQLERLVVQLGSDALEATLRGTSDSEGEVYLGTLAKPGPETATTKGGNDILLGGIYDDTLNGGAGDDFFIGGGGDDLIIGGAGRDVVLFNGKIEDFGLLSRLTPEGFASGTWVIADYSDLGPSNNGTDTLEGVETLIFDDMVVDIDEIDTFIQTRSEDGDITLVTQEFSNVFVDGEPVLTSNGVDWTFGGAGFDQFLTGPGNDRLASSDNGLASEYFGFPGDRLDGGAGNDTFLVSRNGTFDIVLGGDGEDAVNFNDMPRAVSVFLAHGLSGALYRPTDVEIDMDPYGQYVPQGSIFFGPTASEYVSEFPFSMIQDVERINGSDYGDIFWGDDQANLINGRDGDDSIRGLGGDDLLLGGNGNDWLIGDRGNDTLMGGNGSNYYVGGLGDDFIEDTSSFGSTVFYGPEHDGIRYAYDIDFPEFKTTGYVNERLDLPDGIVILGELSPGVQQVSKYASGIVAGDRIGVDTIKGIDEIVGSAGADIIQAADSLHQLILAGAGDDDLRGSTAGNSAALFGGQGNDHFSSQTIAADMLVGEVGDDTFFYRGDTRIEGDKIYGDIAGLETVIGFNTLDMSESGLSLQLFFDIDTGFGNGWTLDTLGRSGGTADRFIPATAGIYGATDSVVPDGLSAPQTQDGALFGAATLFRIDLIKGSAQRDIVTVGTPGRAMEVQGYDGDDVLFGSQLASDILNGGAGDDVLGTINQNSYSNFDLETVTTLAGGSGNDLFVAGDAREVFIGGPDIDELTYEASDAAVQVSLATGVGTGGFAEADQIYQVEILTGSAFGDLLVGDDLGNLLLGWLGDDTINGGGDADLLFGDAGHDLLQGGLGNDALHGGDGNDTLDGGEGVDTASFNLYQITPKNLADGIVTEAGGIVADLTTGIAGSDTLIDIENLEGTNADDTLRGDEFDNALAGDGGDDLLEGNGGDDVLLGGDGNDTLRGGSGDDWFSGGGGSNLHSGDDGDDTLDFAGRDYGITVVMAGVGSRQGLDTGIVNSLVEVDFPVWTDSLSTEIGPSGDPEDLIATGTDEIRFTTRTLDRGTPDPSDDLVENVAEITPERIFRLNPEYARGPADLLPVDGLPDFVLRTAEQAITVVGRYVGTIDLFDGIETIVGGLGDDDFLGNSEDTTFHGGIGEDTIRGGAGSDTSSYLASEAAVTINLGTGVIEGGDATGDVLESIENITGSEWDDSLTGDEGANWLKGDKGSDTLIGGAGDDTLQGGEGLDSHVGGAGRDTVIFDYSSENYTARRIEGGGLRIFEIDGAERLGEDIIAGDIEVVQFTDRTFEIADLPVLDGTAYDDVLNGTDVGDVVMGREGSDRMSGNGGADLLYGDEGDDVINGGANNDTLIGGAGRDRMAGGDGDDLYQVDNLNDWIVEFEDSGDDTVESSVDHTLDPEVETLRFVGDIGRTGLGNDGANRIEGTAANDHLDGAGGNDTLEGGGGNDLLTGGAGADTFVFAAGNGNDTINDFSFAEMDQLNVLGLGLTSEAEVLGSMADTVNGALLSANGTTILFDGQLVAEFTSSTGWFDETIL</sequence>
<comment type="subcellular location">
    <subcellularLocation>
        <location evidence="1">Membrane</location>
    </subcellularLocation>
    <subcellularLocation>
        <location evidence="2">Secreted</location>
    </subcellularLocation>
</comment>
<dbReference type="GO" id="GO:0005576">
    <property type="term" value="C:extracellular region"/>
    <property type="evidence" value="ECO:0007669"/>
    <property type="project" value="UniProtKB-SubCell"/>
</dbReference>
<dbReference type="GO" id="GO:0016020">
    <property type="term" value="C:membrane"/>
    <property type="evidence" value="ECO:0007669"/>
    <property type="project" value="UniProtKB-SubCell"/>
</dbReference>
<dbReference type="PROSITE" id="PS00330">
    <property type="entry name" value="HEMOLYSIN_CALCIUM"/>
    <property type="match status" value="8"/>
</dbReference>
<keyword evidence="7" id="KW-0472">Membrane</keyword>
<feature type="coiled-coil region" evidence="8">
    <location>
        <begin position="119"/>
        <end position="146"/>
    </location>
</feature>
<evidence type="ECO:0000313" key="11">
    <source>
        <dbReference type="Proteomes" id="UP000240418"/>
    </source>
</evidence>
<dbReference type="InterPro" id="IPR003995">
    <property type="entry name" value="RTX_toxin_determinant-A"/>
</dbReference>
<dbReference type="EMBL" id="PYGJ01000016">
    <property type="protein sequence ID" value="PSL17610.1"/>
    <property type="molecule type" value="Genomic_DNA"/>
</dbReference>
<evidence type="ECO:0000313" key="10">
    <source>
        <dbReference type="EMBL" id="PSL17610.1"/>
    </source>
</evidence>
<accession>A0A2P8F7B7</accession>
<feature type="region of interest" description="Disordered" evidence="9">
    <location>
        <begin position="1236"/>
        <end position="1258"/>
    </location>
</feature>
<dbReference type="InterPro" id="IPR011049">
    <property type="entry name" value="Serralysin-like_metalloprot_C"/>
</dbReference>
<dbReference type="PANTHER" id="PTHR38340:SF1">
    <property type="entry name" value="S-LAYER PROTEIN"/>
    <property type="match status" value="1"/>
</dbReference>
<dbReference type="Pfam" id="PF00353">
    <property type="entry name" value="HemolysinCabind"/>
    <property type="match status" value="15"/>
</dbReference>
<comment type="caution">
    <text evidence="10">The sequence shown here is derived from an EMBL/GenBank/DDBJ whole genome shotgun (WGS) entry which is preliminary data.</text>
</comment>
<reference evidence="10 11" key="1">
    <citation type="submission" date="2018-03" db="EMBL/GenBank/DDBJ databases">
        <title>Genomic Encyclopedia of Archaeal and Bacterial Type Strains, Phase II (KMG-II): from individual species to whole genera.</title>
        <authorList>
            <person name="Goeker M."/>
        </authorList>
    </citation>
    <scope>NUCLEOTIDE SEQUENCE [LARGE SCALE GENOMIC DNA]</scope>
    <source>
        <strain evidence="10 11">DSM 100673</strain>
    </source>
</reference>
<keyword evidence="11" id="KW-1185">Reference proteome</keyword>
<dbReference type="PRINTS" id="PR01488">
    <property type="entry name" value="RTXTOXINA"/>
</dbReference>
<dbReference type="GO" id="GO:0005509">
    <property type="term" value="F:calcium ion binding"/>
    <property type="evidence" value="ECO:0007669"/>
    <property type="project" value="InterPro"/>
</dbReference>
<organism evidence="10 11">
    <name type="scientific">Shimia abyssi</name>
    <dbReference type="NCBI Taxonomy" id="1662395"/>
    <lineage>
        <taxon>Bacteria</taxon>
        <taxon>Pseudomonadati</taxon>
        <taxon>Pseudomonadota</taxon>
        <taxon>Alphaproteobacteria</taxon>
        <taxon>Rhodobacterales</taxon>
        <taxon>Roseobacteraceae</taxon>
    </lineage>
</organism>